<protein>
    <submittedName>
        <fullName evidence="2">Uncharacterized protein</fullName>
    </submittedName>
</protein>
<evidence type="ECO:0000256" key="1">
    <source>
        <dbReference type="SAM" id="MobiDB-lite"/>
    </source>
</evidence>
<feature type="region of interest" description="Disordered" evidence="1">
    <location>
        <begin position="277"/>
        <end position="311"/>
    </location>
</feature>
<name>A0ABD0Y088_9HEMI</name>
<dbReference type="Proteomes" id="UP001558652">
    <property type="component" value="Unassembled WGS sequence"/>
</dbReference>
<sequence length="514" mass="58557">MSKIWHDNRKHCCKRRQKVKRGLHHSKMVPMPKSVDDISRPRNLEESQVKFVEATLSGGRDEHTKHQPLPKTRDSIEIVQEADTMPVDKIQRGPDTMRHNILGDRLRYMGGKNTNTPQWVRYMTPSIRHNLETPGLKKVPQKVMFTIPLSARSHATPVIEDPLKGIRDIIKNRHYFLTTEEAEEEMYPILSNSVCNQQSNERKTVSTQSYKIPNVTPTRGESTTEGPQEAVYPIPFDPSCDEYPTKDQVTEPTTQWENCSVKPTTKKICTKGRQSTVYPTPSDTDNGGCPIRSKVSKQEPTNSDKDNMTPARKNVCGEWQRTQFQKSTPPFTVEYRTEGKVCTRQPQVEEQTTESYTTENASTTPVTFKFNPVAAGPIWTWPMDVLLSVLSKMQKNENNPTTLISTQDAEQVLRGLTTPQEEEPVTQHENRQEESKQEDYSKTNHQNTEENNTEKRVNDIDHQNEEIHQILEEMLAMMAASNNGLETTSQTPGTGWAPILNETTPSTRIKPCSD</sequence>
<feature type="compositionally biased region" description="Polar residues" evidence="1">
    <location>
        <begin position="484"/>
        <end position="493"/>
    </location>
</feature>
<feature type="compositionally biased region" description="Polar residues" evidence="1">
    <location>
        <begin position="344"/>
        <end position="360"/>
    </location>
</feature>
<gene>
    <name evidence="2" type="ORF">AAG570_005366</name>
</gene>
<feature type="compositionally biased region" description="Basic and acidic residues" evidence="1">
    <location>
        <begin position="452"/>
        <end position="461"/>
    </location>
</feature>
<dbReference type="AlphaFoldDB" id="A0ABD0Y088"/>
<feature type="region of interest" description="Disordered" evidence="1">
    <location>
        <begin position="341"/>
        <end position="360"/>
    </location>
</feature>
<proteinExistence type="predicted"/>
<accession>A0ABD0Y088</accession>
<reference evidence="2 3" key="1">
    <citation type="submission" date="2024-07" db="EMBL/GenBank/DDBJ databases">
        <title>Chromosome-level genome assembly of the water stick insect Ranatra chinensis (Heteroptera: Nepidae).</title>
        <authorList>
            <person name="Liu X."/>
        </authorList>
    </citation>
    <scope>NUCLEOTIDE SEQUENCE [LARGE SCALE GENOMIC DNA]</scope>
    <source>
        <strain evidence="2">Cailab_2021Rc</strain>
        <tissue evidence="2">Muscle</tissue>
    </source>
</reference>
<feature type="compositionally biased region" description="Basic and acidic residues" evidence="1">
    <location>
        <begin position="425"/>
        <end position="442"/>
    </location>
</feature>
<comment type="caution">
    <text evidence="2">The sequence shown here is derived from an EMBL/GenBank/DDBJ whole genome shotgun (WGS) entry which is preliminary data.</text>
</comment>
<keyword evidence="3" id="KW-1185">Reference proteome</keyword>
<feature type="region of interest" description="Disordered" evidence="1">
    <location>
        <begin position="484"/>
        <end position="514"/>
    </location>
</feature>
<organism evidence="2 3">
    <name type="scientific">Ranatra chinensis</name>
    <dbReference type="NCBI Taxonomy" id="642074"/>
    <lineage>
        <taxon>Eukaryota</taxon>
        <taxon>Metazoa</taxon>
        <taxon>Ecdysozoa</taxon>
        <taxon>Arthropoda</taxon>
        <taxon>Hexapoda</taxon>
        <taxon>Insecta</taxon>
        <taxon>Pterygota</taxon>
        <taxon>Neoptera</taxon>
        <taxon>Paraneoptera</taxon>
        <taxon>Hemiptera</taxon>
        <taxon>Heteroptera</taxon>
        <taxon>Panheteroptera</taxon>
        <taxon>Nepomorpha</taxon>
        <taxon>Nepidae</taxon>
        <taxon>Ranatrinae</taxon>
        <taxon>Ranatra</taxon>
    </lineage>
</organism>
<feature type="region of interest" description="Disordered" evidence="1">
    <location>
        <begin position="417"/>
        <end position="461"/>
    </location>
</feature>
<evidence type="ECO:0000313" key="2">
    <source>
        <dbReference type="EMBL" id="KAL1116897.1"/>
    </source>
</evidence>
<dbReference type="EMBL" id="JBFDAA010000017">
    <property type="protein sequence ID" value="KAL1116897.1"/>
    <property type="molecule type" value="Genomic_DNA"/>
</dbReference>
<evidence type="ECO:0000313" key="3">
    <source>
        <dbReference type="Proteomes" id="UP001558652"/>
    </source>
</evidence>